<dbReference type="AlphaFoldDB" id="A0AAV4XBC2"/>
<sequence length="310" mass="36913">MKKFPGKRAAALRFTLSGLSKHLFSHEEQEEKPSLLASFWACFLLERDFPKPEWEKLTKKYEEVSGKEAATLRFTLNGLSKHLFSHEEQEEKELLFHIVWFSTLLPSSCFFFFFPRKTHLQYISCRRETNSLLSEPSLTGVLPLKRRKSRNFFIYQSEGFFESQKAMVIYLRYSLSQFTERHLLKPEWEKLRKKYEEVSGKEAAALRFTLSGLSKHLFSHEERKEKELHFPIVWGIASFFALFFSTNQKAMVIYLRYSLSQFTERHFPKPEWEKLRKKYEEVSEKKSAAMRFTLSGLSKHLFSHEEQKEK</sequence>
<name>A0AAV4XBC2_CAEEX</name>
<organism evidence="1 2">
    <name type="scientific">Caerostris extrusa</name>
    <name type="common">Bark spider</name>
    <name type="synonym">Caerostris bankana</name>
    <dbReference type="NCBI Taxonomy" id="172846"/>
    <lineage>
        <taxon>Eukaryota</taxon>
        <taxon>Metazoa</taxon>
        <taxon>Ecdysozoa</taxon>
        <taxon>Arthropoda</taxon>
        <taxon>Chelicerata</taxon>
        <taxon>Arachnida</taxon>
        <taxon>Araneae</taxon>
        <taxon>Araneomorphae</taxon>
        <taxon>Entelegynae</taxon>
        <taxon>Araneoidea</taxon>
        <taxon>Araneidae</taxon>
        <taxon>Caerostris</taxon>
    </lineage>
</organism>
<accession>A0AAV4XBC2</accession>
<comment type="caution">
    <text evidence="1">The sequence shown here is derived from an EMBL/GenBank/DDBJ whole genome shotgun (WGS) entry which is preliminary data.</text>
</comment>
<reference evidence="1 2" key="1">
    <citation type="submission" date="2021-06" db="EMBL/GenBank/DDBJ databases">
        <title>Caerostris extrusa draft genome.</title>
        <authorList>
            <person name="Kono N."/>
            <person name="Arakawa K."/>
        </authorList>
    </citation>
    <scope>NUCLEOTIDE SEQUENCE [LARGE SCALE GENOMIC DNA]</scope>
</reference>
<dbReference type="EMBL" id="BPLR01000114">
    <property type="protein sequence ID" value="GIY92216.1"/>
    <property type="molecule type" value="Genomic_DNA"/>
</dbReference>
<proteinExistence type="predicted"/>
<protein>
    <submittedName>
        <fullName evidence="1">Uncharacterized protein</fullName>
    </submittedName>
</protein>
<evidence type="ECO:0000313" key="2">
    <source>
        <dbReference type="Proteomes" id="UP001054945"/>
    </source>
</evidence>
<evidence type="ECO:0000313" key="1">
    <source>
        <dbReference type="EMBL" id="GIY92216.1"/>
    </source>
</evidence>
<keyword evidence="2" id="KW-1185">Reference proteome</keyword>
<dbReference type="Proteomes" id="UP001054945">
    <property type="component" value="Unassembled WGS sequence"/>
</dbReference>
<gene>
    <name evidence="1" type="ORF">CEXT_396771</name>
</gene>